<sequence>MMILIQSRGKMKCKELSEELEVSERQIKSYKMYLEQAGIFINSTPGIYGGYEIDKCNSISLIKLLDSEVSIFILTKW</sequence>
<reference evidence="2" key="2">
    <citation type="submission" date="2021-06" db="EMBL/GenBank/DDBJ databases">
        <authorList>
            <consortium name="NCBI Pathogen Detection Project"/>
        </authorList>
    </citation>
    <scope>NUCLEOTIDE SEQUENCE</scope>
    <source>
        <strain evidence="2">Clostridioides</strain>
    </source>
</reference>
<comment type="caution">
    <text evidence="2">The sequence shown here is derived from an EMBL/GenBank/DDBJ whole genome shotgun (WGS) entry which is preliminary data.</text>
</comment>
<dbReference type="Pfam" id="PF08279">
    <property type="entry name" value="HTH_11"/>
    <property type="match status" value="1"/>
</dbReference>
<feature type="domain" description="Helix-turn-helix type 11" evidence="1">
    <location>
        <begin position="2"/>
        <end position="51"/>
    </location>
</feature>
<accession>A0A9P4DBF2</accession>
<name>A0A9P4DBF2_CLODI</name>
<dbReference type="InterPro" id="IPR036388">
    <property type="entry name" value="WH-like_DNA-bd_sf"/>
</dbReference>
<reference evidence="2" key="1">
    <citation type="journal article" date="2018" name="Genome Biol.">
        <title>SKESA: strategic k-mer extension for scrupulous assemblies.</title>
        <authorList>
            <person name="Souvorov A."/>
            <person name="Agarwala R."/>
            <person name="Lipman D.J."/>
        </authorList>
    </citation>
    <scope>NUCLEOTIDE SEQUENCE</scope>
    <source>
        <strain evidence="2">Clostridioides</strain>
    </source>
</reference>
<evidence type="ECO:0000313" key="3">
    <source>
        <dbReference type="Proteomes" id="UP000879542"/>
    </source>
</evidence>
<evidence type="ECO:0000259" key="1">
    <source>
        <dbReference type="Pfam" id="PF08279"/>
    </source>
</evidence>
<dbReference type="RefSeq" id="WP_003429095.1">
    <property type="nucleotide sequence ID" value="NZ_AP025558.1"/>
</dbReference>
<gene>
    <name evidence="2" type="ORF">KRQ00_003745</name>
</gene>
<protein>
    <submittedName>
        <fullName evidence="2">HTH domain-containing protein</fullName>
    </submittedName>
</protein>
<proteinExistence type="predicted"/>
<dbReference type="InterPro" id="IPR013196">
    <property type="entry name" value="HTH_11"/>
</dbReference>
<evidence type="ECO:0000313" key="2">
    <source>
        <dbReference type="EMBL" id="HBH2621931.1"/>
    </source>
</evidence>
<organism evidence="2 3">
    <name type="scientific">Clostridioides difficile</name>
    <name type="common">Peptoclostridium difficile</name>
    <dbReference type="NCBI Taxonomy" id="1496"/>
    <lineage>
        <taxon>Bacteria</taxon>
        <taxon>Bacillati</taxon>
        <taxon>Bacillota</taxon>
        <taxon>Clostridia</taxon>
        <taxon>Peptostreptococcales</taxon>
        <taxon>Peptostreptococcaceae</taxon>
        <taxon>Clostridioides</taxon>
    </lineage>
</organism>
<dbReference type="Gene3D" id="1.10.10.10">
    <property type="entry name" value="Winged helix-like DNA-binding domain superfamily/Winged helix DNA-binding domain"/>
    <property type="match status" value="1"/>
</dbReference>
<dbReference type="Proteomes" id="UP000879542">
    <property type="component" value="Unassembled WGS sequence"/>
</dbReference>
<dbReference type="EMBL" id="DAEQIJ010000030">
    <property type="protein sequence ID" value="HBH2621931.1"/>
    <property type="molecule type" value="Genomic_DNA"/>
</dbReference>
<dbReference type="AlphaFoldDB" id="A0A9P4DBF2"/>